<feature type="compositionally biased region" description="Low complexity" evidence="1">
    <location>
        <begin position="45"/>
        <end position="71"/>
    </location>
</feature>
<feature type="region of interest" description="Disordered" evidence="1">
    <location>
        <begin position="1"/>
        <end position="74"/>
    </location>
</feature>
<dbReference type="AlphaFoldDB" id="A0AAD5M8R5"/>
<evidence type="ECO:0000313" key="3">
    <source>
        <dbReference type="Proteomes" id="UP001209570"/>
    </source>
</evidence>
<comment type="caution">
    <text evidence="2">The sequence shown here is derived from an EMBL/GenBank/DDBJ whole genome shotgun (WGS) entry which is preliminary data.</text>
</comment>
<evidence type="ECO:0000313" key="2">
    <source>
        <dbReference type="EMBL" id="KAJ0408707.1"/>
    </source>
</evidence>
<evidence type="ECO:0000256" key="1">
    <source>
        <dbReference type="SAM" id="MobiDB-lite"/>
    </source>
</evidence>
<name>A0AAD5M8R5_PYTIN</name>
<proteinExistence type="predicted"/>
<gene>
    <name evidence="2" type="ORF">P43SY_001931</name>
</gene>
<organism evidence="2 3">
    <name type="scientific">Pythium insidiosum</name>
    <name type="common">Pythiosis disease agent</name>
    <dbReference type="NCBI Taxonomy" id="114742"/>
    <lineage>
        <taxon>Eukaryota</taxon>
        <taxon>Sar</taxon>
        <taxon>Stramenopiles</taxon>
        <taxon>Oomycota</taxon>
        <taxon>Peronosporomycetes</taxon>
        <taxon>Pythiales</taxon>
        <taxon>Pythiaceae</taxon>
        <taxon>Pythium</taxon>
    </lineage>
</organism>
<accession>A0AAD5M8R5</accession>
<reference evidence="2" key="1">
    <citation type="submission" date="2021-12" db="EMBL/GenBank/DDBJ databases">
        <title>Prjna785345.</title>
        <authorList>
            <person name="Rujirawat T."/>
            <person name="Krajaejun T."/>
        </authorList>
    </citation>
    <scope>NUCLEOTIDE SEQUENCE</scope>
    <source>
        <strain evidence="2">Pi057C3</strain>
    </source>
</reference>
<dbReference type="Proteomes" id="UP001209570">
    <property type="component" value="Unassembled WGS sequence"/>
</dbReference>
<keyword evidence="3" id="KW-1185">Reference proteome</keyword>
<dbReference type="EMBL" id="JAKCXM010000009">
    <property type="protein sequence ID" value="KAJ0408707.1"/>
    <property type="molecule type" value="Genomic_DNA"/>
</dbReference>
<protein>
    <submittedName>
        <fullName evidence="2">Uncharacterized protein</fullName>
    </submittedName>
</protein>
<sequence>MLQESNARMSDSEPLRGTIPSPRFEVSSRSSQLSRLAHAKHRLRTASSSRSPSASASPSPSPSRSASPSTRARVDDADDLAADATPYVAMTSEHTALSPSKTASASASAPAPAVVTPAELSWLRRCLPVFVQPEVDVANGNGLVKVFFRFERQADTGRLDCKLCVVFAGEASYNRVREERENVLATFFYRTFNRRTYKRTADINYMEFRGVDLAPDAETPWESIFSFDHGGEQRWAQGEKGDVCCWFSLMHHYRVDVAFNAWRLDAAARPLVFLNTCNHMIGERDNNPRLLKREWRDYACQEGDADDAFAYVVDHVPTKCNLYSLVCCWRARNGGGCCDRHPTGAVSRHGQSIYLPVDKASA</sequence>